<accession>A0A3A9KE99</accession>
<protein>
    <recommendedName>
        <fullName evidence="4">YppG-like protein</fullName>
    </recommendedName>
</protein>
<gene>
    <name evidence="2" type="ORF">CR203_02020</name>
</gene>
<dbReference type="InterPro" id="IPR025555">
    <property type="entry name" value="YppG"/>
</dbReference>
<evidence type="ECO:0000313" key="2">
    <source>
        <dbReference type="EMBL" id="RKL68841.1"/>
    </source>
</evidence>
<evidence type="ECO:0000256" key="1">
    <source>
        <dbReference type="SAM" id="MobiDB-lite"/>
    </source>
</evidence>
<reference evidence="2 3" key="1">
    <citation type="submission" date="2017-10" db="EMBL/GenBank/DDBJ databases">
        <title>Bacillus sp. nov., a halophilic bacterium isolated from a Keqin Lake.</title>
        <authorList>
            <person name="Wang H."/>
        </authorList>
    </citation>
    <scope>NUCLEOTIDE SEQUENCE [LARGE SCALE GENOMIC DNA]</scope>
    <source>
        <strain evidence="2 3">KCTC 13187</strain>
    </source>
</reference>
<dbReference type="OrthoDB" id="2456726at2"/>
<sequence length="118" mass="13654">MFFPKQPYPPYHQHNFYRPHPYHQMNNAPPPAYQQPPPQFYQAGPSGRWGYNAQIGNYSGYPPQPQQVSKTAKLMKAFQTTEGKFDYQKAWTTMDQVVKTANQVSPIVKQVGSFFTRP</sequence>
<proteinExistence type="predicted"/>
<dbReference type="AlphaFoldDB" id="A0A3A9KE99"/>
<dbReference type="EMBL" id="PDOE01000001">
    <property type="protein sequence ID" value="RKL68841.1"/>
    <property type="molecule type" value="Genomic_DNA"/>
</dbReference>
<evidence type="ECO:0008006" key="4">
    <source>
        <dbReference type="Google" id="ProtNLM"/>
    </source>
</evidence>
<name>A0A3A9KE99_9BACI</name>
<organism evidence="2 3">
    <name type="scientific">Salipaludibacillus neizhouensis</name>
    <dbReference type="NCBI Taxonomy" id="885475"/>
    <lineage>
        <taxon>Bacteria</taxon>
        <taxon>Bacillati</taxon>
        <taxon>Bacillota</taxon>
        <taxon>Bacilli</taxon>
        <taxon>Bacillales</taxon>
        <taxon>Bacillaceae</taxon>
    </lineage>
</organism>
<dbReference type="Pfam" id="PF14179">
    <property type="entry name" value="YppG"/>
    <property type="match status" value="1"/>
</dbReference>
<feature type="region of interest" description="Disordered" evidence="1">
    <location>
        <begin position="14"/>
        <end position="47"/>
    </location>
</feature>
<evidence type="ECO:0000313" key="3">
    <source>
        <dbReference type="Proteomes" id="UP000281498"/>
    </source>
</evidence>
<comment type="caution">
    <text evidence="2">The sequence shown here is derived from an EMBL/GenBank/DDBJ whole genome shotgun (WGS) entry which is preliminary data.</text>
</comment>
<feature type="compositionally biased region" description="Pro residues" evidence="1">
    <location>
        <begin position="28"/>
        <end position="39"/>
    </location>
</feature>
<keyword evidence="3" id="KW-1185">Reference proteome</keyword>
<dbReference type="RefSeq" id="WP_110936519.1">
    <property type="nucleotide sequence ID" value="NZ_KZ614146.1"/>
</dbReference>
<dbReference type="Proteomes" id="UP000281498">
    <property type="component" value="Unassembled WGS sequence"/>
</dbReference>